<evidence type="ECO:0000256" key="2">
    <source>
        <dbReference type="SAM" id="Phobius"/>
    </source>
</evidence>
<organism evidence="3 4">
    <name type="scientific">Marasmius tenuissimus</name>
    <dbReference type="NCBI Taxonomy" id="585030"/>
    <lineage>
        <taxon>Eukaryota</taxon>
        <taxon>Fungi</taxon>
        <taxon>Dikarya</taxon>
        <taxon>Basidiomycota</taxon>
        <taxon>Agaricomycotina</taxon>
        <taxon>Agaricomycetes</taxon>
        <taxon>Agaricomycetidae</taxon>
        <taxon>Agaricales</taxon>
        <taxon>Marasmiineae</taxon>
        <taxon>Marasmiaceae</taxon>
        <taxon>Marasmius</taxon>
    </lineage>
</organism>
<feature type="compositionally biased region" description="Low complexity" evidence="1">
    <location>
        <begin position="77"/>
        <end position="86"/>
    </location>
</feature>
<dbReference type="Proteomes" id="UP001437256">
    <property type="component" value="Unassembled WGS sequence"/>
</dbReference>
<feature type="region of interest" description="Disordered" evidence="1">
    <location>
        <begin position="1"/>
        <end position="95"/>
    </location>
</feature>
<reference evidence="3 4" key="1">
    <citation type="submission" date="2024-05" db="EMBL/GenBank/DDBJ databases">
        <title>A draft genome resource for the thread blight pathogen Marasmius tenuissimus strain MS-2.</title>
        <authorList>
            <person name="Yulfo-Soto G.E."/>
            <person name="Baruah I.K."/>
            <person name="Amoako-Attah I."/>
            <person name="Bukari Y."/>
            <person name="Meinhardt L.W."/>
            <person name="Bailey B.A."/>
            <person name="Cohen S.P."/>
        </authorList>
    </citation>
    <scope>NUCLEOTIDE SEQUENCE [LARGE SCALE GENOMIC DNA]</scope>
    <source>
        <strain evidence="3 4">MS-2</strain>
    </source>
</reference>
<sequence length="355" mass="35739">MFIPFISTFSTKRRRSGLDRRAGGGGGGGGGGGRGGGSTGGSSGGRSGSGGSSSGGRSSGGSSGSRSPSISTGNGSGSSKPISSISTGGGPVSQISSGAFAGRSIGGGSRSQVYGTRQYGSGYPGVTGAGVAGRGFPFYFWPVTWGAAAGVGTAAYYHNRDDEYGRPDNTTRPGGAMTYATFDVGNSTTYHLLADNATVSSLIISINSKCSGYTTTANTTLSATTSDMLKPYDASASNATKPENVIQYYRASSVALALDGYNNSAVFSNDTNVPDTPLPAGLNASALDCLNQTIGASAPLVRNAAVGRNSAGVLYDPLMSMAALVVVLAQFVIFLTRFRTNVTGSCARRCHNDVS</sequence>
<keyword evidence="2" id="KW-1133">Transmembrane helix</keyword>
<evidence type="ECO:0000256" key="1">
    <source>
        <dbReference type="SAM" id="MobiDB-lite"/>
    </source>
</evidence>
<dbReference type="EMBL" id="JBBXMP010000053">
    <property type="protein sequence ID" value="KAL0065016.1"/>
    <property type="molecule type" value="Genomic_DNA"/>
</dbReference>
<feature type="transmembrane region" description="Helical" evidence="2">
    <location>
        <begin position="318"/>
        <end position="338"/>
    </location>
</feature>
<evidence type="ECO:0000313" key="3">
    <source>
        <dbReference type="EMBL" id="KAL0065016.1"/>
    </source>
</evidence>
<gene>
    <name evidence="3" type="ORF">AAF712_008009</name>
</gene>
<comment type="caution">
    <text evidence="3">The sequence shown here is derived from an EMBL/GenBank/DDBJ whole genome shotgun (WGS) entry which is preliminary data.</text>
</comment>
<name>A0ABR2ZTK7_9AGAR</name>
<evidence type="ECO:0000313" key="4">
    <source>
        <dbReference type="Proteomes" id="UP001437256"/>
    </source>
</evidence>
<proteinExistence type="predicted"/>
<keyword evidence="4" id="KW-1185">Reference proteome</keyword>
<keyword evidence="2" id="KW-0472">Membrane</keyword>
<keyword evidence="2" id="KW-0812">Transmembrane</keyword>
<accession>A0ABR2ZTK7</accession>
<protein>
    <submittedName>
        <fullName evidence="3">Uncharacterized protein</fullName>
    </submittedName>
</protein>
<feature type="compositionally biased region" description="Gly residues" evidence="1">
    <location>
        <begin position="23"/>
        <end position="63"/>
    </location>
</feature>